<name>A0ABY6HXD6_9ARCH</name>
<protein>
    <recommendedName>
        <fullName evidence="4">DUF47 family protein</fullName>
    </recommendedName>
</protein>
<evidence type="ECO:0000313" key="3">
    <source>
        <dbReference type="Proteomes" id="UP001208689"/>
    </source>
</evidence>
<proteinExistence type="inferred from homology"/>
<evidence type="ECO:0000256" key="1">
    <source>
        <dbReference type="ARBA" id="ARBA00008591"/>
    </source>
</evidence>
<dbReference type="Pfam" id="PF01865">
    <property type="entry name" value="PhoU_div"/>
    <property type="match status" value="1"/>
</dbReference>
<dbReference type="InterPro" id="IPR018445">
    <property type="entry name" value="Put_Phosphate_transp_reg"/>
</dbReference>
<evidence type="ECO:0008006" key="4">
    <source>
        <dbReference type="Google" id="ProtNLM"/>
    </source>
</evidence>
<dbReference type="EMBL" id="CP104013">
    <property type="protein sequence ID" value="UYP48189.1"/>
    <property type="molecule type" value="Genomic_DNA"/>
</dbReference>
<comment type="similarity">
    <text evidence="1">Belongs to the UPF0111 family.</text>
</comment>
<dbReference type="Gene3D" id="1.20.58.220">
    <property type="entry name" value="Phosphate transport system protein phou homolog 2, domain 2"/>
    <property type="match status" value="1"/>
</dbReference>
<reference evidence="2" key="1">
    <citation type="submission" date="2022-09" db="EMBL/GenBank/DDBJ databases">
        <title>Actin cytoskeleton and complex cell architecture in an #Asgard archaeon.</title>
        <authorList>
            <person name="Ponce Toledo R.I."/>
            <person name="Schleper C."/>
            <person name="Rodrigues Oliveira T."/>
            <person name="Wollweber F."/>
            <person name="Xu J."/>
            <person name="Rittmann S."/>
            <person name="Klingl A."/>
            <person name="Pilhofer M."/>
        </authorList>
    </citation>
    <scope>NUCLEOTIDE SEQUENCE</scope>
    <source>
        <strain evidence="2">B-35</strain>
    </source>
</reference>
<dbReference type="PANTHER" id="PTHR36536:SF3">
    <property type="entry name" value="UPF0111 PROTEIN HI_1603"/>
    <property type="match status" value="1"/>
</dbReference>
<organism evidence="2 3">
    <name type="scientific">Candidatus Lokiarchaeum ossiferum</name>
    <dbReference type="NCBI Taxonomy" id="2951803"/>
    <lineage>
        <taxon>Archaea</taxon>
        <taxon>Promethearchaeati</taxon>
        <taxon>Promethearchaeota</taxon>
        <taxon>Promethearchaeia</taxon>
        <taxon>Promethearchaeales</taxon>
        <taxon>Promethearchaeaceae</taxon>
        <taxon>Candidatus Lokiarchaeum</taxon>
    </lineage>
</organism>
<dbReference type="Proteomes" id="UP001208689">
    <property type="component" value="Chromosome"/>
</dbReference>
<accession>A0ABY6HXD6</accession>
<evidence type="ECO:0000313" key="2">
    <source>
        <dbReference type="EMBL" id="UYP48189.1"/>
    </source>
</evidence>
<keyword evidence="3" id="KW-1185">Reference proteome</keyword>
<dbReference type="InterPro" id="IPR002727">
    <property type="entry name" value="DUF47"/>
</dbReference>
<sequence length="213" mass="24770">MVKAKKKKLQDLYYDGADKIEFALESMYKTIVALCEGNASQMESYAQDTILAEKKSDQIHDQIIDRLFSRESLVFSREDRLFLISQMDEVVDKAEDVVRRGTIYFPTLVPPKLIPRLISICEKGKIIGTLLKKAIKAVFTDFNEASNYLNLIEKNRREAKRDDLYVLKILYDLNLGTRNFMYFDRLIHNIMKTIDTANTFADGIHRLIVKYQL</sequence>
<dbReference type="InterPro" id="IPR038078">
    <property type="entry name" value="PhoU-like_sf"/>
</dbReference>
<gene>
    <name evidence="2" type="ORF">NEF87_004474</name>
</gene>
<dbReference type="PANTHER" id="PTHR36536">
    <property type="entry name" value="UPF0111 PROTEIN HI_1603"/>
    <property type="match status" value="1"/>
</dbReference>